<evidence type="ECO:0000313" key="4">
    <source>
        <dbReference type="Proteomes" id="UP000183053"/>
    </source>
</evidence>
<feature type="transmembrane region" description="Helical" evidence="2">
    <location>
        <begin position="113"/>
        <end position="131"/>
    </location>
</feature>
<dbReference type="EMBL" id="FNLF01000002">
    <property type="protein sequence ID" value="SDQ46846.1"/>
    <property type="molecule type" value="Genomic_DNA"/>
</dbReference>
<dbReference type="AlphaFoldDB" id="A0A1H1B618"/>
<dbReference type="Proteomes" id="UP000183053">
    <property type="component" value="Unassembled WGS sequence"/>
</dbReference>
<feature type="compositionally biased region" description="Pro residues" evidence="1">
    <location>
        <begin position="145"/>
        <end position="156"/>
    </location>
</feature>
<keyword evidence="2" id="KW-0472">Membrane</keyword>
<evidence type="ECO:0000313" key="3">
    <source>
        <dbReference type="EMBL" id="SDQ46846.1"/>
    </source>
</evidence>
<feature type="region of interest" description="Disordered" evidence="1">
    <location>
        <begin position="145"/>
        <end position="182"/>
    </location>
</feature>
<protein>
    <submittedName>
        <fullName evidence="3">Uncharacterized protein</fullName>
    </submittedName>
</protein>
<evidence type="ECO:0000256" key="2">
    <source>
        <dbReference type="SAM" id="Phobius"/>
    </source>
</evidence>
<keyword evidence="2" id="KW-1133">Transmembrane helix</keyword>
<sequence>MYPMVVPVPRIHRALALIQALIAALTVVGLVIYWMTAFDSDSADSYADVGEGWGLYLLTLIAPLAVLLVAALVGLIGLAVFLARGSLVARVASCCVWAVLMLAGLVSVQLHPAFVLVLFVSLCMLLALAFADRLGGTPLPPAPGPARFVPPAPPYPTGQFPAVPPHATGQFPAVAPTDEPER</sequence>
<keyword evidence="2" id="KW-0812">Transmembrane</keyword>
<organism evidence="3 4">
    <name type="scientific">Tsukamurella pulmonis</name>
    <dbReference type="NCBI Taxonomy" id="47312"/>
    <lineage>
        <taxon>Bacteria</taxon>
        <taxon>Bacillati</taxon>
        <taxon>Actinomycetota</taxon>
        <taxon>Actinomycetes</taxon>
        <taxon>Mycobacteriales</taxon>
        <taxon>Tsukamurellaceae</taxon>
        <taxon>Tsukamurella</taxon>
    </lineage>
</organism>
<accession>A0A1H1B618</accession>
<feature type="transmembrane region" description="Helical" evidence="2">
    <location>
        <begin position="87"/>
        <end position="107"/>
    </location>
</feature>
<evidence type="ECO:0000256" key="1">
    <source>
        <dbReference type="SAM" id="MobiDB-lite"/>
    </source>
</evidence>
<dbReference type="RefSeq" id="WP_068564856.1">
    <property type="nucleotide sequence ID" value="NZ_AP025457.1"/>
</dbReference>
<dbReference type="STRING" id="47312.SAMN04489765_0536"/>
<feature type="transmembrane region" description="Helical" evidence="2">
    <location>
        <begin position="55"/>
        <end position="80"/>
    </location>
</feature>
<proteinExistence type="predicted"/>
<name>A0A1H1B618_9ACTN</name>
<keyword evidence="4" id="KW-1185">Reference proteome</keyword>
<reference evidence="4" key="1">
    <citation type="submission" date="2016-10" db="EMBL/GenBank/DDBJ databases">
        <authorList>
            <person name="Varghese N."/>
            <person name="Submissions S."/>
        </authorList>
    </citation>
    <scope>NUCLEOTIDE SEQUENCE [LARGE SCALE GENOMIC DNA]</scope>
    <source>
        <strain evidence="4">DSM 44142</strain>
    </source>
</reference>
<feature type="transmembrane region" description="Helical" evidence="2">
    <location>
        <begin position="14"/>
        <end position="35"/>
    </location>
</feature>
<gene>
    <name evidence="3" type="ORF">SAMN04489765_0536</name>
</gene>